<protein>
    <submittedName>
        <fullName evidence="2">Uncharacterized protein</fullName>
    </submittedName>
</protein>
<keyword evidence="3" id="KW-1185">Reference proteome</keyword>
<dbReference type="Proteomes" id="UP000004619">
    <property type="component" value="Unassembled WGS sequence"/>
</dbReference>
<comment type="caution">
    <text evidence="2">The sequence shown here is derived from an EMBL/GenBank/DDBJ whole genome shotgun (WGS) entry which is preliminary data.</text>
</comment>
<name>C7H816_FAED2</name>
<proteinExistence type="predicted"/>
<gene>
    <name evidence="2" type="ORF">FAEPRAA2165_02452</name>
</gene>
<dbReference type="AlphaFoldDB" id="C7H816"/>
<reference evidence="2" key="1">
    <citation type="submission" date="2009-08" db="EMBL/GenBank/DDBJ databases">
        <authorList>
            <person name="Weinstock G."/>
            <person name="Sodergren E."/>
            <person name="Clifton S."/>
            <person name="Fulton L."/>
            <person name="Fulton B."/>
            <person name="Courtney L."/>
            <person name="Fronick C."/>
            <person name="Harrison M."/>
            <person name="Strong C."/>
            <person name="Farmer C."/>
            <person name="Delahaunty K."/>
            <person name="Markovic C."/>
            <person name="Hall O."/>
            <person name="Minx P."/>
            <person name="Tomlinson C."/>
            <person name="Mitreva M."/>
            <person name="Nelson J."/>
            <person name="Hou S."/>
            <person name="Wollam A."/>
            <person name="Pepin K.H."/>
            <person name="Johnson M."/>
            <person name="Bhonagiri V."/>
            <person name="Nash W.E."/>
            <person name="Warren W."/>
            <person name="Chinwalla A."/>
            <person name="Mardis E.R."/>
            <person name="Wilson R.K."/>
        </authorList>
    </citation>
    <scope>NUCLEOTIDE SEQUENCE [LARGE SCALE GENOMIC DNA]</scope>
    <source>
        <strain evidence="2">A2-165</strain>
    </source>
</reference>
<feature type="region of interest" description="Disordered" evidence="1">
    <location>
        <begin position="21"/>
        <end position="40"/>
    </location>
</feature>
<organism evidence="2 3">
    <name type="scientific">Faecalibacterium duncaniae (strain DSM 17677 / JCM 31915 / A2-165)</name>
    <name type="common">Faecalibacterium prausnitzii</name>
    <dbReference type="NCBI Taxonomy" id="411483"/>
    <lineage>
        <taxon>Bacteria</taxon>
        <taxon>Bacillati</taxon>
        <taxon>Bacillota</taxon>
        <taxon>Clostridia</taxon>
        <taxon>Eubacteriales</taxon>
        <taxon>Oscillospiraceae</taxon>
        <taxon>Faecalibacterium</taxon>
    </lineage>
</organism>
<evidence type="ECO:0000313" key="3">
    <source>
        <dbReference type="Proteomes" id="UP000004619"/>
    </source>
</evidence>
<dbReference type="HOGENOM" id="CLU_2665671_0_0_9"/>
<dbReference type="STRING" id="411483.FAEPRAA2165_02452"/>
<accession>C7H816</accession>
<dbReference type="EMBL" id="ACOP02000068">
    <property type="protein sequence ID" value="EEU95943.1"/>
    <property type="molecule type" value="Genomic_DNA"/>
</dbReference>
<evidence type="ECO:0000313" key="2">
    <source>
        <dbReference type="EMBL" id="EEU95943.1"/>
    </source>
</evidence>
<sequence>MPAALVDAAGHFAQTVDGSLLTEGEPPAGAIGSQKGNGAAFRRKRQHNALGGEGMPERKTLDHRIDLLFQIEWLL</sequence>
<evidence type="ECO:0000256" key="1">
    <source>
        <dbReference type="SAM" id="MobiDB-lite"/>
    </source>
</evidence>